<sequence>MGKILTVEQFAELMPNISRGWEKESGKIQTCIDDAEEVDLFEQLGNFYFELIAKADDEDFDNLLNGCEFEFEGVKMKHSGLRKYVAGLAYVRYLGVSNMTHTPHGYVNKLTQNSEPVSYNQIKDEKKEVQRAASIRFKTISNYLELNPEIFTSYNPKKSNSHSYNSLKTSTLR</sequence>
<reference evidence="1 2" key="1">
    <citation type="submission" date="2016-10" db="EMBL/GenBank/DDBJ databases">
        <authorList>
            <person name="Varghese N."/>
            <person name="Submissions S."/>
        </authorList>
    </citation>
    <scope>NUCLEOTIDE SEQUENCE [LARGE SCALE GENOMIC DNA]</scope>
    <source>
        <strain evidence="1 2">MAR_2009_60</strain>
    </source>
</reference>
<accession>A0ABY0V0M6</accession>
<protein>
    <submittedName>
        <fullName evidence="1">Uncharacterized protein</fullName>
    </submittedName>
</protein>
<organism evidence="1 2">
    <name type="scientific">Maribacter dokdonensis</name>
    <dbReference type="NCBI Taxonomy" id="320912"/>
    <lineage>
        <taxon>Bacteria</taxon>
        <taxon>Pseudomonadati</taxon>
        <taxon>Bacteroidota</taxon>
        <taxon>Flavobacteriia</taxon>
        <taxon>Flavobacteriales</taxon>
        <taxon>Flavobacteriaceae</taxon>
        <taxon>Maribacter</taxon>
    </lineage>
</organism>
<name>A0ABY0V0M6_9FLAO</name>
<dbReference type="Proteomes" id="UP000199574">
    <property type="component" value="Chromosome I"/>
</dbReference>
<gene>
    <name evidence="1" type="ORF">SAMN05192545_3930</name>
</gene>
<keyword evidence="2" id="KW-1185">Reference proteome</keyword>
<proteinExistence type="predicted"/>
<dbReference type="EMBL" id="LT629754">
    <property type="protein sequence ID" value="SDT47349.1"/>
    <property type="molecule type" value="Genomic_DNA"/>
</dbReference>
<dbReference type="InterPro" id="IPR046558">
    <property type="entry name" value="DUF6712"/>
</dbReference>
<evidence type="ECO:0000313" key="2">
    <source>
        <dbReference type="Proteomes" id="UP000199574"/>
    </source>
</evidence>
<evidence type="ECO:0000313" key="1">
    <source>
        <dbReference type="EMBL" id="SDT47349.1"/>
    </source>
</evidence>
<dbReference type="Pfam" id="PF20459">
    <property type="entry name" value="DUF6712"/>
    <property type="match status" value="1"/>
</dbReference>